<organism evidence="1">
    <name type="scientific">marine sediment metagenome</name>
    <dbReference type="NCBI Taxonomy" id="412755"/>
    <lineage>
        <taxon>unclassified sequences</taxon>
        <taxon>metagenomes</taxon>
        <taxon>ecological metagenomes</taxon>
    </lineage>
</organism>
<dbReference type="SUPFAM" id="SSF51294">
    <property type="entry name" value="Hedgehog/intein (Hint) domain"/>
    <property type="match status" value="1"/>
</dbReference>
<dbReference type="EMBL" id="BART01000114">
    <property type="protein sequence ID" value="GAG64826.1"/>
    <property type="molecule type" value="Genomic_DNA"/>
</dbReference>
<gene>
    <name evidence="1" type="ORF">S01H4_00756</name>
</gene>
<accession>X1AYJ0</accession>
<dbReference type="CDD" id="cd00081">
    <property type="entry name" value="Hint"/>
    <property type="match status" value="1"/>
</dbReference>
<evidence type="ECO:0008006" key="2">
    <source>
        <dbReference type="Google" id="ProtNLM"/>
    </source>
</evidence>
<dbReference type="AlphaFoldDB" id="X1AYJ0"/>
<evidence type="ECO:0000313" key="1">
    <source>
        <dbReference type="EMBL" id="GAG64826.1"/>
    </source>
</evidence>
<sequence length="82" mass="9250">MEDNPGSFAIENDDNFKVLSFNQKGEAVWANVKAFIRHKVPKGSKFVKVRTSKGTASVSPAHSLFRFEKLNGEFIVKPTYFL</sequence>
<name>X1AYJ0_9ZZZZ</name>
<proteinExistence type="predicted"/>
<comment type="caution">
    <text evidence="1">The sequence shown here is derived from an EMBL/GenBank/DDBJ whole genome shotgun (WGS) entry which is preliminary data.</text>
</comment>
<protein>
    <recommendedName>
        <fullName evidence="2">Hint domain-containing protein</fullName>
    </recommendedName>
</protein>
<dbReference type="InterPro" id="IPR036844">
    <property type="entry name" value="Hint_dom_sf"/>
</dbReference>
<reference evidence="1" key="1">
    <citation type="journal article" date="2014" name="Front. Microbiol.">
        <title>High frequency of phylogenetically diverse reductive dehalogenase-homologous genes in deep subseafloor sedimentary metagenomes.</title>
        <authorList>
            <person name="Kawai M."/>
            <person name="Futagami T."/>
            <person name="Toyoda A."/>
            <person name="Takaki Y."/>
            <person name="Nishi S."/>
            <person name="Hori S."/>
            <person name="Arai W."/>
            <person name="Tsubouchi T."/>
            <person name="Morono Y."/>
            <person name="Uchiyama I."/>
            <person name="Ito T."/>
            <person name="Fujiyama A."/>
            <person name="Inagaki F."/>
            <person name="Takami H."/>
        </authorList>
    </citation>
    <scope>NUCLEOTIDE SEQUENCE</scope>
    <source>
        <strain evidence="1">Expedition CK06-06</strain>
    </source>
</reference>
<dbReference type="Gene3D" id="2.170.16.10">
    <property type="entry name" value="Hedgehog/Intein (Hint) domain"/>
    <property type="match status" value="1"/>
</dbReference>